<comment type="caution">
    <text evidence="1">The sequence shown here is derived from an EMBL/GenBank/DDBJ whole genome shotgun (WGS) entry which is preliminary data.</text>
</comment>
<reference evidence="1 2" key="1">
    <citation type="submission" date="2024-01" db="EMBL/GenBank/DDBJ databases">
        <authorList>
            <person name="Allen C."/>
            <person name="Tagirdzhanova G."/>
        </authorList>
    </citation>
    <scope>NUCLEOTIDE SEQUENCE [LARGE SCALE GENOMIC DNA]</scope>
    <source>
        <strain evidence="1 2">CBS 119000</strain>
    </source>
</reference>
<dbReference type="PANTHER" id="PTHR35392:SF3">
    <property type="entry name" value="ZN(2)-C6 FUNGAL-TYPE DOMAIN-CONTAINING PROTEIN"/>
    <property type="match status" value="1"/>
</dbReference>
<dbReference type="PANTHER" id="PTHR35392">
    <property type="entry name" value="ZN(II)2CYS6 TRANSCRIPTION FACTOR (EUROFUNG)-RELATED-RELATED"/>
    <property type="match status" value="1"/>
</dbReference>
<accession>A0ABP0D7H1</accession>
<dbReference type="InterPro" id="IPR052973">
    <property type="entry name" value="Fungal_sec-metab_reg_TF"/>
</dbReference>
<gene>
    <name evidence="1" type="ORF">SEPCBS119000_000210</name>
</gene>
<dbReference type="EMBL" id="CAWUON010000001">
    <property type="protein sequence ID" value="CAK7262876.1"/>
    <property type="molecule type" value="Genomic_DNA"/>
</dbReference>
<keyword evidence="2" id="KW-1185">Reference proteome</keyword>
<proteinExistence type="predicted"/>
<sequence>MTTFRNGGLNLTRRWEGTTVQDVGDWKDSKTIEIEMKLFYTSHMHRYDLCDVPLKFHVRAFIPTKGDVVSRKWIKKVKLPDGSIVFQKRYVHFPPFALADAHATVEIFRDYFEKNAIGAMLHVAQFSHPVVREHFEAAVEHLYSLPDGDVEKFFLQKFIKLWFCVRFTTGTDYLSGTEKLGCLPVPDADYPLGDRISVPRMITAQGDSIIVSRLLRPLTQELIPELEKIFRIGNPDNWFLLYVCTFILLSEISFSCQDRRRHAQENWLKQKYTLPEFVGELQFGTNIILCYWHYYRTMDPMDDGWDVFCKTIQPPTRPRAEIESAKGKGKKRVHLTHSQRALVTRHWRSMVETANMMDTPEYRECYEHPLYFVCQMYTKGWQIRDHYKRGPPDEPEDIA</sequence>
<dbReference type="Proteomes" id="UP001642502">
    <property type="component" value="Unassembled WGS sequence"/>
</dbReference>
<organism evidence="1 2">
    <name type="scientific">Sporothrix epigloea</name>
    <dbReference type="NCBI Taxonomy" id="1892477"/>
    <lineage>
        <taxon>Eukaryota</taxon>
        <taxon>Fungi</taxon>
        <taxon>Dikarya</taxon>
        <taxon>Ascomycota</taxon>
        <taxon>Pezizomycotina</taxon>
        <taxon>Sordariomycetes</taxon>
        <taxon>Sordariomycetidae</taxon>
        <taxon>Ophiostomatales</taxon>
        <taxon>Ophiostomataceae</taxon>
        <taxon>Sporothrix</taxon>
    </lineage>
</organism>
<protein>
    <submittedName>
        <fullName evidence="1">Uncharacterized protein</fullName>
    </submittedName>
</protein>
<name>A0ABP0D7H1_9PEZI</name>
<evidence type="ECO:0000313" key="2">
    <source>
        <dbReference type="Proteomes" id="UP001642502"/>
    </source>
</evidence>
<evidence type="ECO:0000313" key="1">
    <source>
        <dbReference type="EMBL" id="CAK7262876.1"/>
    </source>
</evidence>